<dbReference type="RefSeq" id="WP_002694513.1">
    <property type="nucleotide sequence ID" value="NZ_AAWS01000005.1"/>
</dbReference>
<protein>
    <submittedName>
        <fullName evidence="7">Thioredoxin domain protein</fullName>
    </submittedName>
</protein>
<dbReference type="Pfam" id="PF13098">
    <property type="entry name" value="Thioredoxin_2"/>
    <property type="match status" value="2"/>
</dbReference>
<feature type="domain" description="Beta/gamma crystallin 'Greek key'" evidence="5">
    <location>
        <begin position="402"/>
        <end position="443"/>
    </location>
</feature>
<dbReference type="CDD" id="cd02947">
    <property type="entry name" value="TRX_family"/>
    <property type="match status" value="1"/>
</dbReference>
<dbReference type="Proteomes" id="UP000004095">
    <property type="component" value="Unassembled WGS sequence"/>
</dbReference>
<feature type="domain" description="Beta/gamma crystallin 'Greek key'" evidence="5">
    <location>
        <begin position="445"/>
        <end position="484"/>
    </location>
</feature>
<comment type="similarity">
    <text evidence="1">Belongs to the beta/gamma-crystallin family.</text>
</comment>
<feature type="domain" description="Thioredoxin" evidence="6">
    <location>
        <begin position="30"/>
        <end position="166"/>
    </location>
</feature>
<dbReference type="eggNOG" id="COG1331">
    <property type="taxonomic scope" value="Bacteria"/>
</dbReference>
<proteinExistence type="inferred from homology"/>
<evidence type="ECO:0000256" key="1">
    <source>
        <dbReference type="ARBA" id="ARBA00009646"/>
    </source>
</evidence>
<keyword evidence="4" id="KW-0676">Redox-active center</keyword>
<dbReference type="PROSITE" id="PS51352">
    <property type="entry name" value="THIOREDOXIN_2"/>
    <property type="match status" value="2"/>
</dbReference>
<evidence type="ECO:0000259" key="6">
    <source>
        <dbReference type="PROSITE" id="PS51352"/>
    </source>
</evidence>
<dbReference type="Gene3D" id="3.40.30.10">
    <property type="entry name" value="Glutaredoxin"/>
    <property type="match status" value="2"/>
</dbReference>
<keyword evidence="8" id="KW-1185">Reference proteome</keyword>
<dbReference type="PANTHER" id="PTHR15337:SF11">
    <property type="entry name" value="THIOREDOXIN DOMAIN-CONTAINING PROTEIN"/>
    <property type="match status" value="1"/>
</dbReference>
<dbReference type="InterPro" id="IPR017937">
    <property type="entry name" value="Thioredoxin_CS"/>
</dbReference>
<dbReference type="SUPFAM" id="SSF52833">
    <property type="entry name" value="Thioredoxin-like"/>
    <property type="match status" value="2"/>
</dbReference>
<evidence type="ECO:0000256" key="2">
    <source>
        <dbReference type="ARBA" id="ARBA00022729"/>
    </source>
</evidence>
<dbReference type="Gene3D" id="2.60.20.10">
    <property type="entry name" value="Crystallins"/>
    <property type="match status" value="2"/>
</dbReference>
<dbReference type="InterPro" id="IPR001064">
    <property type="entry name" value="Beta/gamma_crystallin"/>
</dbReference>
<evidence type="ECO:0000259" key="5">
    <source>
        <dbReference type="PROSITE" id="PS50915"/>
    </source>
</evidence>
<feature type="domain" description="Beta/gamma crystallin 'Greek key'" evidence="5">
    <location>
        <begin position="310"/>
        <end position="351"/>
    </location>
</feature>
<dbReference type="eggNOG" id="COG2931">
    <property type="taxonomic scope" value="Bacteria"/>
</dbReference>
<comment type="caution">
    <text evidence="7">The sequence shown here is derived from an EMBL/GenBank/DDBJ whole genome shotgun (WGS) entry which is preliminary data.</text>
</comment>
<dbReference type="AlphaFoldDB" id="A1ZFN3"/>
<reference evidence="7 8" key="1">
    <citation type="submission" date="2007-01" db="EMBL/GenBank/DDBJ databases">
        <authorList>
            <person name="Haygood M."/>
            <person name="Podell S."/>
            <person name="Anderson C."/>
            <person name="Hopkinson B."/>
            <person name="Roe K."/>
            <person name="Barbeau K."/>
            <person name="Gaasterland T."/>
            <person name="Ferriera S."/>
            <person name="Johnson J."/>
            <person name="Kravitz S."/>
            <person name="Beeson K."/>
            <person name="Sutton G."/>
            <person name="Rogers Y.-H."/>
            <person name="Friedman R."/>
            <person name="Frazier M."/>
            <person name="Venter J.C."/>
        </authorList>
    </citation>
    <scope>NUCLEOTIDE SEQUENCE [LARGE SCALE GENOMIC DNA]</scope>
    <source>
        <strain evidence="7 8">ATCC 23134</strain>
    </source>
</reference>
<dbReference type="InterPro" id="IPR012336">
    <property type="entry name" value="Thioredoxin-like_fold"/>
</dbReference>
<keyword evidence="3" id="KW-0677">Repeat</keyword>
<organism evidence="7 8">
    <name type="scientific">Microscilla marina ATCC 23134</name>
    <dbReference type="NCBI Taxonomy" id="313606"/>
    <lineage>
        <taxon>Bacteria</taxon>
        <taxon>Pseudomonadati</taxon>
        <taxon>Bacteroidota</taxon>
        <taxon>Cytophagia</taxon>
        <taxon>Cytophagales</taxon>
        <taxon>Microscillaceae</taxon>
        <taxon>Microscilla</taxon>
    </lineage>
</organism>
<dbReference type="SMART" id="SM00247">
    <property type="entry name" value="XTALbg"/>
    <property type="match status" value="2"/>
</dbReference>
<dbReference type="InterPro" id="IPR036249">
    <property type="entry name" value="Thioredoxin-like_sf"/>
</dbReference>
<dbReference type="Pfam" id="PF00030">
    <property type="entry name" value="Crystall"/>
    <property type="match status" value="1"/>
</dbReference>
<dbReference type="SUPFAM" id="SSF49695">
    <property type="entry name" value="gamma-Crystallin-like"/>
    <property type="match status" value="2"/>
</dbReference>
<gene>
    <name evidence="7" type="ORF">M23134_01131</name>
</gene>
<evidence type="ECO:0000313" key="8">
    <source>
        <dbReference type="Proteomes" id="UP000004095"/>
    </source>
</evidence>
<dbReference type="PROSITE" id="PS00194">
    <property type="entry name" value="THIOREDOXIN_1"/>
    <property type="match status" value="2"/>
</dbReference>
<feature type="domain" description="Thioredoxin" evidence="6">
    <location>
        <begin position="168"/>
        <end position="291"/>
    </location>
</feature>
<evidence type="ECO:0000313" key="7">
    <source>
        <dbReference type="EMBL" id="EAY30807.1"/>
    </source>
</evidence>
<dbReference type="InterPro" id="IPR051099">
    <property type="entry name" value="AGR/TXD"/>
</dbReference>
<dbReference type="InterPro" id="IPR013766">
    <property type="entry name" value="Thioredoxin_domain"/>
</dbReference>
<sequence>MIKTLHNNQPTYTLPIYSIFTMKRSIILSLLMVWSAWAFAKPPVKKDITTVAGVNFHQGNWNSLLAKARRQKKPFFVDVYTTWCGPCKAMTRNTFSNNSVGTYANRNFVPYKLDAERGEGPRLARKYQVNAYPTILFFDHEGRLKGRQVGYQNANAFLGTLRKYGGRTSGGNSYQSAGVNFFKGSWNNMKSQASRRNKPFFVDVYTTWCGPCKSMTRNTFSASSVGQYASRNFVAYKLDAEKGEGPSIARKYKVRAYPTVLFFDARGNLVGRSVGYQNASNFIRTMSKYVNKRGNVGGGNSGNSGNSSFGLVTIYEHSNFKGRNKSFNTGNYNFSQLGIGNDKLSSIKIRRGYKVRVFEHANFRGRYRDFTSSSGFVGTAWNDKVSSMRIMKSGTTNRGTRSRIVLYEDSNYRGNKQSVGIGSYNVNQIRIGNDKLSSIRIPRGYKVRIYEHANFRGRYRDFTSSSAFVGTAWNDKASSLKVMRVR</sequence>
<accession>A1ZFN3</accession>
<dbReference type="PANTHER" id="PTHR15337">
    <property type="entry name" value="ANTERIOR GRADIENT PROTEIN-RELATED"/>
    <property type="match status" value="1"/>
</dbReference>
<feature type="domain" description="Beta/gamma crystallin 'Greek key'" evidence="5">
    <location>
        <begin position="353"/>
        <end position="392"/>
    </location>
</feature>
<dbReference type="OrthoDB" id="954626at2"/>
<dbReference type="InterPro" id="IPR011024">
    <property type="entry name" value="G_crystallin-like"/>
</dbReference>
<keyword evidence="2" id="KW-0732">Signal</keyword>
<dbReference type="EMBL" id="AAWS01000005">
    <property type="protein sequence ID" value="EAY30807.1"/>
    <property type="molecule type" value="Genomic_DNA"/>
</dbReference>
<evidence type="ECO:0000256" key="4">
    <source>
        <dbReference type="ARBA" id="ARBA00023284"/>
    </source>
</evidence>
<name>A1ZFN3_MICM2</name>
<dbReference type="PROSITE" id="PS50915">
    <property type="entry name" value="CRYSTALLIN_BETA_GAMMA"/>
    <property type="match status" value="4"/>
</dbReference>
<evidence type="ECO:0000256" key="3">
    <source>
        <dbReference type="ARBA" id="ARBA00022737"/>
    </source>
</evidence>